<feature type="transmembrane region" description="Helical" evidence="1">
    <location>
        <begin position="40"/>
        <end position="58"/>
    </location>
</feature>
<feature type="transmembrane region" description="Helical" evidence="1">
    <location>
        <begin position="12"/>
        <end position="34"/>
    </location>
</feature>
<dbReference type="EMBL" id="AP028947">
    <property type="protein sequence ID" value="BET26663.1"/>
    <property type="molecule type" value="Genomic_DNA"/>
</dbReference>
<evidence type="ECO:0000313" key="3">
    <source>
        <dbReference type="Proteomes" id="UP001329151"/>
    </source>
</evidence>
<keyword evidence="1" id="KW-1133">Transmembrane helix</keyword>
<sequence length="62" mass="6487">MQLHQFSISNAMSVGFAATVPAFLILSLNGTSLFYGMDTVSSLSAVVGLTAFVVSLFGKNAR</sequence>
<accession>A0AA86J1K4</accession>
<keyword evidence="3" id="KW-1185">Reference proteome</keyword>
<dbReference type="AlphaFoldDB" id="A0AA86J1K4"/>
<dbReference type="KEGG" id="lto:RGQ30_21640"/>
<gene>
    <name evidence="2" type="ORF">RGQ30_21640</name>
</gene>
<proteinExistence type="predicted"/>
<name>A0AA86J1K4_9BURK</name>
<evidence type="ECO:0000313" key="2">
    <source>
        <dbReference type="EMBL" id="BET26663.1"/>
    </source>
</evidence>
<evidence type="ECO:0000256" key="1">
    <source>
        <dbReference type="SAM" id="Phobius"/>
    </source>
</evidence>
<dbReference type="Proteomes" id="UP001329151">
    <property type="component" value="Chromosome"/>
</dbReference>
<organism evidence="2 3">
    <name type="scientific">Limnobacter thiooxidans</name>
    <dbReference type="NCBI Taxonomy" id="131080"/>
    <lineage>
        <taxon>Bacteria</taxon>
        <taxon>Pseudomonadati</taxon>
        <taxon>Pseudomonadota</taxon>
        <taxon>Betaproteobacteria</taxon>
        <taxon>Burkholderiales</taxon>
        <taxon>Burkholderiaceae</taxon>
        <taxon>Limnobacter</taxon>
    </lineage>
</organism>
<keyword evidence="1" id="KW-0472">Membrane</keyword>
<reference evidence="2 3" key="1">
    <citation type="submission" date="2023-10" db="EMBL/GenBank/DDBJ databases">
        <title>Complete Genome Sequence of Limnobacter thiooxidans CS-K2T, Isolated from freshwater lake sediments in Bavaria, Germany.</title>
        <authorList>
            <person name="Naruki M."/>
            <person name="Watanabe A."/>
            <person name="Warashina T."/>
            <person name="Morita T."/>
            <person name="Arakawa K."/>
        </authorList>
    </citation>
    <scope>NUCLEOTIDE SEQUENCE [LARGE SCALE GENOMIC DNA]</scope>
    <source>
        <strain evidence="2 3">CS-K2</strain>
    </source>
</reference>
<dbReference type="RefSeq" id="WP_130555882.1">
    <property type="nucleotide sequence ID" value="NZ_AP028947.1"/>
</dbReference>
<keyword evidence="1" id="KW-0812">Transmembrane</keyword>
<protein>
    <submittedName>
        <fullName evidence="2">Uncharacterized protein</fullName>
    </submittedName>
</protein>